<dbReference type="OrthoDB" id="9787617at2"/>
<gene>
    <name evidence="3" type="ORF">SAMN05444955_103250</name>
</gene>
<dbReference type="RefSeq" id="WP_089965874.1">
    <property type="nucleotide sequence ID" value="NZ_FOCQ01000003.1"/>
</dbReference>
<dbReference type="CDD" id="cd03801">
    <property type="entry name" value="GT4_PimA-like"/>
    <property type="match status" value="1"/>
</dbReference>
<evidence type="ECO:0000259" key="1">
    <source>
        <dbReference type="Pfam" id="PF00534"/>
    </source>
</evidence>
<dbReference type="EMBL" id="FOCQ01000003">
    <property type="protein sequence ID" value="SEM93503.1"/>
    <property type="molecule type" value="Genomic_DNA"/>
</dbReference>
<dbReference type="Proteomes" id="UP000199695">
    <property type="component" value="Unassembled WGS sequence"/>
</dbReference>
<feature type="domain" description="Glycosyltransferase subfamily 4-like N-terminal" evidence="2">
    <location>
        <begin position="31"/>
        <end position="186"/>
    </location>
</feature>
<sequence length="380" mass="42425">MPKADLAAYTLSYKKGESMKVVQVVTQMEGGGAQRVAVLLAEQLMKRGHETEVWFLYQKRDTYASLPWAKVFLSHPPGNLFDVCKILFTLAVMIIKTKPQVLISHTHYSNVIVQSLALLLGVKRRIAVQHSPVESYPKLALLLDRIIGSMGVYTRNIVVSGAVYESLKRYPKSYIRKVMQIDNGIPFSQPTMDREELRERFSIPGNAPLLVNVGRLSKPKNQRVLIEMMPFLPGFHLVIAGDGELRDDLKKFSVELGCEDRVHLIGEVAPEDVVNILHMADIFIFPSLYEAMGIALIEAMNQGLPIIASDIPATREVTGAEEGVHAAILVSPEDTVGFIEAVNRVLADQVLAERLGKKAKERAKRYRVEDMADKYIDCSL</sequence>
<name>A0A1H8CEJ9_9BACL</name>
<proteinExistence type="predicted"/>
<dbReference type="Pfam" id="PF00534">
    <property type="entry name" value="Glycos_transf_1"/>
    <property type="match status" value="1"/>
</dbReference>
<evidence type="ECO:0000313" key="3">
    <source>
        <dbReference type="EMBL" id="SEM93503.1"/>
    </source>
</evidence>
<dbReference type="STRING" id="1173111.SAMN05444955_103250"/>
<evidence type="ECO:0000313" key="4">
    <source>
        <dbReference type="Proteomes" id="UP000199695"/>
    </source>
</evidence>
<accession>A0A1H8CEJ9</accession>
<dbReference type="InterPro" id="IPR001296">
    <property type="entry name" value="Glyco_trans_1"/>
</dbReference>
<dbReference type="PANTHER" id="PTHR45947">
    <property type="entry name" value="SULFOQUINOVOSYL TRANSFERASE SQD2"/>
    <property type="match status" value="1"/>
</dbReference>
<protein>
    <submittedName>
        <fullName evidence="3">Glycosyltransferase involved in cell wall bisynthesis</fullName>
    </submittedName>
</protein>
<evidence type="ECO:0000259" key="2">
    <source>
        <dbReference type="Pfam" id="PF13439"/>
    </source>
</evidence>
<dbReference type="PANTHER" id="PTHR45947:SF3">
    <property type="entry name" value="SULFOQUINOVOSYL TRANSFERASE SQD2"/>
    <property type="match status" value="1"/>
</dbReference>
<dbReference type="InterPro" id="IPR028098">
    <property type="entry name" value="Glyco_trans_4-like_N"/>
</dbReference>
<dbReference type="GO" id="GO:0016757">
    <property type="term" value="F:glycosyltransferase activity"/>
    <property type="evidence" value="ECO:0007669"/>
    <property type="project" value="InterPro"/>
</dbReference>
<keyword evidence="4" id="KW-1185">Reference proteome</keyword>
<dbReference type="Pfam" id="PF13439">
    <property type="entry name" value="Glyco_transf_4"/>
    <property type="match status" value="1"/>
</dbReference>
<dbReference type="InterPro" id="IPR050194">
    <property type="entry name" value="Glycosyltransferase_grp1"/>
</dbReference>
<feature type="domain" description="Glycosyl transferase family 1" evidence="1">
    <location>
        <begin position="193"/>
        <end position="362"/>
    </location>
</feature>
<reference evidence="3 4" key="1">
    <citation type="submission" date="2016-10" db="EMBL/GenBank/DDBJ databases">
        <authorList>
            <person name="de Groot N.N."/>
        </authorList>
    </citation>
    <scope>NUCLEOTIDE SEQUENCE [LARGE SCALE GENOMIC DNA]</scope>
    <source>
        <strain evidence="3 4">DSM 46701</strain>
    </source>
</reference>
<dbReference type="AlphaFoldDB" id="A0A1H8CEJ9"/>
<organism evidence="3 4">
    <name type="scientific">Lihuaxuella thermophila</name>
    <dbReference type="NCBI Taxonomy" id="1173111"/>
    <lineage>
        <taxon>Bacteria</taxon>
        <taxon>Bacillati</taxon>
        <taxon>Bacillota</taxon>
        <taxon>Bacilli</taxon>
        <taxon>Bacillales</taxon>
        <taxon>Thermoactinomycetaceae</taxon>
        <taxon>Lihuaxuella</taxon>
    </lineage>
</organism>
<dbReference type="SUPFAM" id="SSF53756">
    <property type="entry name" value="UDP-Glycosyltransferase/glycogen phosphorylase"/>
    <property type="match status" value="1"/>
</dbReference>
<keyword evidence="3" id="KW-0808">Transferase</keyword>
<dbReference type="Gene3D" id="3.40.50.2000">
    <property type="entry name" value="Glycogen Phosphorylase B"/>
    <property type="match status" value="2"/>
</dbReference>